<keyword evidence="1" id="KW-1133">Transmembrane helix</keyword>
<gene>
    <name evidence="2" type="ORF">SAMN02927937_02551</name>
</gene>
<keyword evidence="1" id="KW-0812">Transmembrane</keyword>
<dbReference type="STRING" id="1159016.SAMN02927937_02551"/>
<proteinExistence type="predicted"/>
<feature type="transmembrane region" description="Helical" evidence="1">
    <location>
        <begin position="12"/>
        <end position="29"/>
    </location>
</feature>
<dbReference type="Pfam" id="PF13630">
    <property type="entry name" value="SdpI"/>
    <property type="match status" value="1"/>
</dbReference>
<feature type="transmembrane region" description="Helical" evidence="1">
    <location>
        <begin position="58"/>
        <end position="76"/>
    </location>
</feature>
<protein>
    <submittedName>
        <fullName evidence="2">SdpI/YhfL protein family protein</fullName>
    </submittedName>
</protein>
<dbReference type="OrthoDB" id="3173919at2"/>
<dbReference type="Proteomes" id="UP000199634">
    <property type="component" value="Unassembled WGS sequence"/>
</dbReference>
<keyword evidence="3" id="KW-1185">Reference proteome</keyword>
<dbReference type="EMBL" id="FNXE01000047">
    <property type="protein sequence ID" value="SEH98551.1"/>
    <property type="molecule type" value="Genomic_DNA"/>
</dbReference>
<reference evidence="2 3" key="1">
    <citation type="submission" date="2016-10" db="EMBL/GenBank/DDBJ databases">
        <authorList>
            <person name="de Groot N.N."/>
        </authorList>
    </citation>
    <scope>NUCLEOTIDE SEQUENCE [LARGE SCALE GENOMIC DNA]</scope>
    <source>
        <strain evidence="2 3">CGMCC 1.10825</strain>
    </source>
</reference>
<organism evidence="2 3">
    <name type="scientific">Paenimyroides marinum</name>
    <dbReference type="NCBI Taxonomy" id="1159016"/>
    <lineage>
        <taxon>Bacteria</taxon>
        <taxon>Pseudomonadati</taxon>
        <taxon>Bacteroidota</taxon>
        <taxon>Flavobacteriia</taxon>
        <taxon>Flavobacteriales</taxon>
        <taxon>Flavobacteriaceae</taxon>
        <taxon>Paenimyroides</taxon>
    </lineage>
</organism>
<evidence type="ECO:0000313" key="3">
    <source>
        <dbReference type="Proteomes" id="UP000199634"/>
    </source>
</evidence>
<dbReference type="InterPro" id="IPR025962">
    <property type="entry name" value="SdpI/YhfL"/>
</dbReference>
<evidence type="ECO:0000313" key="2">
    <source>
        <dbReference type="EMBL" id="SEH98551.1"/>
    </source>
</evidence>
<feature type="transmembrane region" description="Helical" evidence="1">
    <location>
        <begin position="88"/>
        <end position="106"/>
    </location>
</feature>
<dbReference type="AlphaFoldDB" id="A0A1H6MLR4"/>
<accession>A0A1H6MLR4</accession>
<name>A0A1H6MLR4_9FLAO</name>
<dbReference type="RefSeq" id="WP_091101787.1">
    <property type="nucleotide sequence ID" value="NZ_FNXE01000047.1"/>
</dbReference>
<sequence>MNTILEITNPMLLLVGITFIIVGAIMYKFPPKKINGLYGYRTASSMKNQQKWNFAQKYSAKIMALIGLVMLLFSFTRTLLPFDDDQTAIFGIGILLASVIIMLVIVERRLKKIP</sequence>
<evidence type="ECO:0000256" key="1">
    <source>
        <dbReference type="SAM" id="Phobius"/>
    </source>
</evidence>
<keyword evidence="1" id="KW-0472">Membrane</keyword>